<comment type="caution">
    <text evidence="2">The sequence shown here is derived from an EMBL/GenBank/DDBJ whole genome shotgun (WGS) entry which is preliminary data.</text>
</comment>
<dbReference type="EMBL" id="CM026431">
    <property type="protein sequence ID" value="KAG0558424.1"/>
    <property type="molecule type" value="Genomic_DNA"/>
</dbReference>
<accession>A0A8T0J224</accession>
<proteinExistence type="predicted"/>
<gene>
    <name evidence="1" type="ORF">KC19_10G027100</name>
    <name evidence="2" type="ORF">KC19_2G279400</name>
</gene>
<protein>
    <submittedName>
        <fullName evidence="2">Uncharacterized protein</fullName>
    </submittedName>
</protein>
<evidence type="ECO:0000313" key="2">
    <source>
        <dbReference type="EMBL" id="KAG0588931.1"/>
    </source>
</evidence>
<keyword evidence="3" id="KW-1185">Reference proteome</keyword>
<dbReference type="Proteomes" id="UP000822688">
    <property type="component" value="Chromosome 10"/>
</dbReference>
<dbReference type="EMBL" id="CM026422">
    <property type="protein sequence ID" value="KAG0588931.1"/>
    <property type="molecule type" value="Genomic_DNA"/>
</dbReference>
<name>A0A8T0J224_CERPU</name>
<reference evidence="2" key="1">
    <citation type="submission" date="2020-06" db="EMBL/GenBank/DDBJ databases">
        <title>WGS assembly of Ceratodon purpureus strain R40.</title>
        <authorList>
            <person name="Carey S.B."/>
            <person name="Jenkins J."/>
            <person name="Shu S."/>
            <person name="Lovell J.T."/>
            <person name="Sreedasyam A."/>
            <person name="Maumus F."/>
            <person name="Tiley G.P."/>
            <person name="Fernandez-Pozo N."/>
            <person name="Barry K."/>
            <person name="Chen C."/>
            <person name="Wang M."/>
            <person name="Lipzen A."/>
            <person name="Daum C."/>
            <person name="Saski C.A."/>
            <person name="Payton A.C."/>
            <person name="Mcbreen J.C."/>
            <person name="Conrad R.E."/>
            <person name="Kollar L.M."/>
            <person name="Olsson S."/>
            <person name="Huttunen S."/>
            <person name="Landis J.B."/>
            <person name="Wickett N.J."/>
            <person name="Johnson M.G."/>
            <person name="Rensing S.A."/>
            <person name="Grimwood J."/>
            <person name="Schmutz J."/>
            <person name="Mcdaniel S.F."/>
        </authorList>
    </citation>
    <scope>NUCLEOTIDE SEQUENCE</scope>
    <source>
        <strain evidence="2">R40</strain>
    </source>
</reference>
<dbReference type="Proteomes" id="UP000822688">
    <property type="component" value="Chromosome 2"/>
</dbReference>
<sequence>MKVCELNWMSGVSGQQSLRWHLRPSDSQVWTCGDRIMNFESQPPPEPNFRWCCC</sequence>
<organism evidence="2 3">
    <name type="scientific">Ceratodon purpureus</name>
    <name type="common">Fire moss</name>
    <name type="synonym">Dicranum purpureum</name>
    <dbReference type="NCBI Taxonomy" id="3225"/>
    <lineage>
        <taxon>Eukaryota</taxon>
        <taxon>Viridiplantae</taxon>
        <taxon>Streptophyta</taxon>
        <taxon>Embryophyta</taxon>
        <taxon>Bryophyta</taxon>
        <taxon>Bryophytina</taxon>
        <taxon>Bryopsida</taxon>
        <taxon>Dicranidae</taxon>
        <taxon>Pseudoditrichales</taxon>
        <taxon>Ditrichaceae</taxon>
        <taxon>Ceratodon</taxon>
    </lineage>
</organism>
<evidence type="ECO:0000313" key="1">
    <source>
        <dbReference type="EMBL" id="KAG0558424.1"/>
    </source>
</evidence>
<evidence type="ECO:0000313" key="3">
    <source>
        <dbReference type="Proteomes" id="UP000822688"/>
    </source>
</evidence>
<dbReference type="AlphaFoldDB" id="A0A8T0J224"/>